<organism evidence="2 3">
    <name type="scientific">Parnassius apollo</name>
    <name type="common">Apollo butterfly</name>
    <name type="synonym">Papilio apollo</name>
    <dbReference type="NCBI Taxonomy" id="110799"/>
    <lineage>
        <taxon>Eukaryota</taxon>
        <taxon>Metazoa</taxon>
        <taxon>Ecdysozoa</taxon>
        <taxon>Arthropoda</taxon>
        <taxon>Hexapoda</taxon>
        <taxon>Insecta</taxon>
        <taxon>Pterygota</taxon>
        <taxon>Neoptera</taxon>
        <taxon>Endopterygota</taxon>
        <taxon>Lepidoptera</taxon>
        <taxon>Glossata</taxon>
        <taxon>Ditrysia</taxon>
        <taxon>Papilionoidea</taxon>
        <taxon>Papilionidae</taxon>
        <taxon>Parnassiinae</taxon>
        <taxon>Parnassini</taxon>
        <taxon>Parnassius</taxon>
        <taxon>Parnassius</taxon>
    </lineage>
</organism>
<dbReference type="PANTHER" id="PTHR47272:SF1">
    <property type="entry name" value="PIGGYBAC TRANSPOSABLE ELEMENT-DERIVED PROTEIN 3-LIKE"/>
    <property type="match status" value="1"/>
</dbReference>
<feature type="domain" description="PiggyBac transposable element-derived protein" evidence="1">
    <location>
        <begin position="48"/>
        <end position="191"/>
    </location>
</feature>
<protein>
    <submittedName>
        <fullName evidence="2">(apollo) hypothetical protein</fullName>
    </submittedName>
</protein>
<name>A0A8S3XF63_PARAO</name>
<dbReference type="InterPro" id="IPR029526">
    <property type="entry name" value="PGBD"/>
</dbReference>
<reference evidence="2" key="1">
    <citation type="submission" date="2021-04" db="EMBL/GenBank/DDBJ databases">
        <authorList>
            <person name="Tunstrom K."/>
        </authorList>
    </citation>
    <scope>NUCLEOTIDE SEQUENCE</scope>
</reference>
<proteinExistence type="predicted"/>
<sequence length="191" mass="22040">MRKFSVQKNPSKPFSASVTELKKYIGICLLMDIAPLPHTRMYWETEFPNEPDLGASANIVIRLARSIPRDKNYKLFFDNYYPYPELITYLANEGIYSMGTVNKARLGKSIQIPSMKDLKSSKKERGYSEECVCNVNGTDIVAVMWYDNKPVVLTSSFIGKDPTQKVRRFCKKQKKYILVDIDCPQIVRNYN</sequence>
<evidence type="ECO:0000313" key="2">
    <source>
        <dbReference type="EMBL" id="CAG5021895.1"/>
    </source>
</evidence>
<dbReference type="AlphaFoldDB" id="A0A8S3XF63"/>
<accession>A0A8S3XF63</accession>
<dbReference type="EMBL" id="CAJQZP010001146">
    <property type="protein sequence ID" value="CAG5021895.1"/>
    <property type="molecule type" value="Genomic_DNA"/>
</dbReference>
<comment type="caution">
    <text evidence="2">The sequence shown here is derived from an EMBL/GenBank/DDBJ whole genome shotgun (WGS) entry which is preliminary data.</text>
</comment>
<keyword evidence="3" id="KW-1185">Reference proteome</keyword>
<dbReference type="Pfam" id="PF13843">
    <property type="entry name" value="DDE_Tnp_1_7"/>
    <property type="match status" value="1"/>
</dbReference>
<dbReference type="Proteomes" id="UP000691718">
    <property type="component" value="Unassembled WGS sequence"/>
</dbReference>
<dbReference type="PANTHER" id="PTHR47272">
    <property type="entry name" value="DDE_TNP_1_7 DOMAIN-CONTAINING PROTEIN"/>
    <property type="match status" value="1"/>
</dbReference>
<dbReference type="OrthoDB" id="122438at2759"/>
<evidence type="ECO:0000259" key="1">
    <source>
        <dbReference type="Pfam" id="PF13843"/>
    </source>
</evidence>
<evidence type="ECO:0000313" key="3">
    <source>
        <dbReference type="Proteomes" id="UP000691718"/>
    </source>
</evidence>
<gene>
    <name evidence="2" type="ORF">PAPOLLO_LOCUS17635</name>
</gene>